<reference evidence="1 2" key="1">
    <citation type="submission" date="2016-04" db="EMBL/GenBank/DDBJ databases">
        <title>A degradative enzymes factory behind the ericoid mycorrhizal symbiosis.</title>
        <authorList>
            <consortium name="DOE Joint Genome Institute"/>
            <person name="Martino E."/>
            <person name="Morin E."/>
            <person name="Grelet G."/>
            <person name="Kuo A."/>
            <person name="Kohler A."/>
            <person name="Daghino S."/>
            <person name="Barry K."/>
            <person name="Choi C."/>
            <person name="Cichocki N."/>
            <person name="Clum A."/>
            <person name="Copeland A."/>
            <person name="Hainaut M."/>
            <person name="Haridas S."/>
            <person name="Labutti K."/>
            <person name="Lindquist E."/>
            <person name="Lipzen A."/>
            <person name="Khouja H.-R."/>
            <person name="Murat C."/>
            <person name="Ohm R."/>
            <person name="Olson A."/>
            <person name="Spatafora J."/>
            <person name="Veneault-Fourrey C."/>
            <person name="Henrissat B."/>
            <person name="Grigoriev I."/>
            <person name="Martin F."/>
            <person name="Perotto S."/>
        </authorList>
    </citation>
    <scope>NUCLEOTIDE SEQUENCE [LARGE SCALE GENOMIC DNA]</scope>
    <source>
        <strain evidence="1 2">F</strain>
    </source>
</reference>
<keyword evidence="2" id="KW-1185">Reference proteome</keyword>
<organism evidence="1 2">
    <name type="scientific">Hyaloscypha variabilis (strain UAMH 11265 / GT02V1 / F)</name>
    <name type="common">Meliniomyces variabilis</name>
    <dbReference type="NCBI Taxonomy" id="1149755"/>
    <lineage>
        <taxon>Eukaryota</taxon>
        <taxon>Fungi</taxon>
        <taxon>Dikarya</taxon>
        <taxon>Ascomycota</taxon>
        <taxon>Pezizomycotina</taxon>
        <taxon>Leotiomycetes</taxon>
        <taxon>Helotiales</taxon>
        <taxon>Hyaloscyphaceae</taxon>
        <taxon>Hyaloscypha</taxon>
        <taxon>Hyaloscypha variabilis</taxon>
    </lineage>
</organism>
<dbReference type="Proteomes" id="UP000235786">
    <property type="component" value="Unassembled WGS sequence"/>
</dbReference>
<proteinExistence type="predicted"/>
<protein>
    <recommendedName>
        <fullName evidence="3">F-box domain-containing protein</fullName>
    </recommendedName>
</protein>
<dbReference type="AlphaFoldDB" id="A0A2J6QTY5"/>
<evidence type="ECO:0008006" key="3">
    <source>
        <dbReference type="Google" id="ProtNLM"/>
    </source>
</evidence>
<sequence length="517" mass="58992">MVLTANCHWRHRHFSSMIRLIDLPSEVLIEICFYVFLIPESAAWAEDLVDLSTGESEVALQNRIDVIRNYCNSKIRTNSFVSNIDTLHSCEGTSLDKACDAISRVRCPYENIIPLSLTCKRLHAVIEPLLWGVVETHQGSKGAIGDLVRILSTMVRRPELGRHTKALAFGDFIPDDDDSPFSEKEEKEMTTILEWDTTHQFVALLDHLPNLRAMKFAIEIETDYFSAFQASTLYPSGFPLGLQNLTEFSFLWEEKDLDCDGLPAEMLLPLFLLPSLKTLYLGYIAAVADKEDLQDFTQYYGTSPITALIIDCGLVEEPAITAYCKLPKLLERFEYAYRDRSNQISNAEPEDYLRALLPQNTCLNTLKIKGRRLMQTSDNDARTPDPNILRSFTSLTDFAFPVSFLLFRQRGVKEYKIQEVLPPNVEKVTLLAYDEWTFDGVDMILKSFFTSGKTKFLSLREMNVQIWLQEHDYVLHAPKGRQSEAKSVIASRVESLKQRAKDKGIKLEVDLDRLSKT</sequence>
<gene>
    <name evidence="1" type="ORF">L207DRAFT_235976</name>
</gene>
<evidence type="ECO:0000313" key="1">
    <source>
        <dbReference type="EMBL" id="PMD29728.1"/>
    </source>
</evidence>
<dbReference type="EMBL" id="KZ613972">
    <property type="protein sequence ID" value="PMD29728.1"/>
    <property type="molecule type" value="Genomic_DNA"/>
</dbReference>
<accession>A0A2J6QTY5</accession>
<dbReference type="OrthoDB" id="3561270at2759"/>
<name>A0A2J6QTY5_HYAVF</name>
<evidence type="ECO:0000313" key="2">
    <source>
        <dbReference type="Proteomes" id="UP000235786"/>
    </source>
</evidence>